<name>A0ABZ0CVI0_9BURK</name>
<feature type="signal peptide" evidence="1">
    <location>
        <begin position="1"/>
        <end position="21"/>
    </location>
</feature>
<proteinExistence type="predicted"/>
<accession>A0ABZ0CVI0</accession>
<evidence type="ECO:0008006" key="4">
    <source>
        <dbReference type="Google" id="ProtNLM"/>
    </source>
</evidence>
<dbReference type="RefSeq" id="WP_316699614.1">
    <property type="nucleotide sequence ID" value="NZ_CP136336.1"/>
</dbReference>
<organism evidence="2 3">
    <name type="scientific">Piscinibacter gummiphilus</name>
    <dbReference type="NCBI Taxonomy" id="946333"/>
    <lineage>
        <taxon>Bacteria</taxon>
        <taxon>Pseudomonadati</taxon>
        <taxon>Pseudomonadota</taxon>
        <taxon>Betaproteobacteria</taxon>
        <taxon>Burkholderiales</taxon>
        <taxon>Sphaerotilaceae</taxon>
        <taxon>Piscinibacter</taxon>
    </lineage>
</organism>
<keyword evidence="1" id="KW-0732">Signal</keyword>
<protein>
    <recommendedName>
        <fullName evidence="4">Curli production assembly/transport component CsgE</fullName>
    </recommendedName>
</protein>
<feature type="chain" id="PRO_5045859593" description="Curli production assembly/transport component CsgE" evidence="1">
    <location>
        <begin position="22"/>
        <end position="117"/>
    </location>
</feature>
<dbReference type="EMBL" id="CP136336">
    <property type="protein sequence ID" value="WOB06960.1"/>
    <property type="molecule type" value="Genomic_DNA"/>
</dbReference>
<gene>
    <name evidence="2" type="ORF">RXV79_18780</name>
</gene>
<dbReference type="Proteomes" id="UP001303946">
    <property type="component" value="Chromosome"/>
</dbReference>
<evidence type="ECO:0000313" key="2">
    <source>
        <dbReference type="EMBL" id="WOB06960.1"/>
    </source>
</evidence>
<keyword evidence="3" id="KW-1185">Reference proteome</keyword>
<evidence type="ECO:0000256" key="1">
    <source>
        <dbReference type="SAM" id="SignalP"/>
    </source>
</evidence>
<sequence>MPQAVRLIFLALLFAVLPLQAADLNATYSPTRGEWLRVTLLSSIQEQSNLWRERVAVVVLIDAKENTASVSITLANGQPEPSPALKERYVQAVRAIAAGILERHSWAKDVKLLVQFV</sequence>
<evidence type="ECO:0000313" key="3">
    <source>
        <dbReference type="Proteomes" id="UP001303946"/>
    </source>
</evidence>
<reference evidence="2 3" key="1">
    <citation type="submission" date="2023-10" db="EMBL/GenBank/DDBJ databases">
        <title>Bacteria for the degradation of biodegradable plastic PBAT(Polybutylene adipate terephthalate).</title>
        <authorList>
            <person name="Weon H.-Y."/>
            <person name="Yeon J."/>
        </authorList>
    </citation>
    <scope>NUCLEOTIDE SEQUENCE [LARGE SCALE GENOMIC DNA]</scope>
    <source>
        <strain evidence="2 3">SBD 7-3</strain>
    </source>
</reference>